<dbReference type="InterPro" id="IPR000086">
    <property type="entry name" value="NUDIX_hydrolase_dom"/>
</dbReference>
<dbReference type="CDD" id="cd02883">
    <property type="entry name" value="NUDIX_Hydrolase"/>
    <property type="match status" value="1"/>
</dbReference>
<proteinExistence type="predicted"/>
<dbReference type="OrthoDB" id="10259236at2759"/>
<feature type="domain" description="Nudix hydrolase" evidence="2">
    <location>
        <begin position="20"/>
        <end position="172"/>
    </location>
</feature>
<dbReference type="GO" id="GO:0016787">
    <property type="term" value="F:hydrolase activity"/>
    <property type="evidence" value="ECO:0007669"/>
    <property type="project" value="UniProtKB-KW"/>
</dbReference>
<protein>
    <recommendedName>
        <fullName evidence="2">Nudix hydrolase domain-containing protein</fullName>
    </recommendedName>
</protein>
<dbReference type="InterPro" id="IPR015797">
    <property type="entry name" value="NUDIX_hydrolase-like_dom_sf"/>
</dbReference>
<dbReference type="Pfam" id="PF00293">
    <property type="entry name" value="NUDIX"/>
    <property type="match status" value="1"/>
</dbReference>
<dbReference type="EMBL" id="KV749718">
    <property type="protein sequence ID" value="OCL08084.1"/>
    <property type="molecule type" value="Genomic_DNA"/>
</dbReference>
<dbReference type="AlphaFoldDB" id="A0A8E2JSN6"/>
<reference evidence="3 4" key="1">
    <citation type="journal article" date="2016" name="Nat. Commun.">
        <title>Ectomycorrhizal ecology is imprinted in the genome of the dominant symbiotic fungus Cenococcum geophilum.</title>
        <authorList>
            <consortium name="DOE Joint Genome Institute"/>
            <person name="Peter M."/>
            <person name="Kohler A."/>
            <person name="Ohm R.A."/>
            <person name="Kuo A."/>
            <person name="Krutzmann J."/>
            <person name="Morin E."/>
            <person name="Arend M."/>
            <person name="Barry K.W."/>
            <person name="Binder M."/>
            <person name="Choi C."/>
            <person name="Clum A."/>
            <person name="Copeland A."/>
            <person name="Grisel N."/>
            <person name="Haridas S."/>
            <person name="Kipfer T."/>
            <person name="LaButti K."/>
            <person name="Lindquist E."/>
            <person name="Lipzen A."/>
            <person name="Maire R."/>
            <person name="Meier B."/>
            <person name="Mihaltcheva S."/>
            <person name="Molinier V."/>
            <person name="Murat C."/>
            <person name="Poggeler S."/>
            <person name="Quandt C.A."/>
            <person name="Sperisen C."/>
            <person name="Tritt A."/>
            <person name="Tisserant E."/>
            <person name="Crous P.W."/>
            <person name="Henrissat B."/>
            <person name="Nehls U."/>
            <person name="Egli S."/>
            <person name="Spatafora J.W."/>
            <person name="Grigoriev I.V."/>
            <person name="Martin F.M."/>
        </authorList>
    </citation>
    <scope>NUCLEOTIDE SEQUENCE [LARGE SCALE GENOMIC DNA]</scope>
    <source>
        <strain evidence="3 4">CBS 207.34</strain>
    </source>
</reference>
<accession>A0A8E2JSN6</accession>
<dbReference type="SUPFAM" id="SSF55811">
    <property type="entry name" value="Nudix"/>
    <property type="match status" value="1"/>
</dbReference>
<dbReference type="Gene3D" id="3.90.79.10">
    <property type="entry name" value="Nucleoside Triphosphate Pyrophosphohydrolase"/>
    <property type="match status" value="1"/>
</dbReference>
<dbReference type="PROSITE" id="PS00893">
    <property type="entry name" value="NUDIX_BOX"/>
    <property type="match status" value="1"/>
</dbReference>
<sequence>MANPQPYSSEAVQAQFPSENITIAGGVAIFHIASQRVVVCRHSVHGYWFLPKGRRDAGEESGKGAEREGYEESGYRNRLLPLSIKHRQPQAHPRTSIQSPTAEPIWVQLHPLSRTRQYLLFWYIAETLPPDIEDEINARPGHQYQAPPAYPLGLKLRDRVSMEPKDYEPIHHKNTGVDDDELLFESYLLPINEALEKLQRSQVMADVVRRGWEGICERSAAEAGEGAQ</sequence>
<evidence type="ECO:0000256" key="1">
    <source>
        <dbReference type="ARBA" id="ARBA00022801"/>
    </source>
</evidence>
<evidence type="ECO:0000313" key="3">
    <source>
        <dbReference type="EMBL" id="OCL08084.1"/>
    </source>
</evidence>
<keyword evidence="1" id="KW-0378">Hydrolase</keyword>
<evidence type="ECO:0000313" key="4">
    <source>
        <dbReference type="Proteomes" id="UP000250140"/>
    </source>
</evidence>
<organism evidence="3 4">
    <name type="scientific">Glonium stellatum</name>
    <dbReference type="NCBI Taxonomy" id="574774"/>
    <lineage>
        <taxon>Eukaryota</taxon>
        <taxon>Fungi</taxon>
        <taxon>Dikarya</taxon>
        <taxon>Ascomycota</taxon>
        <taxon>Pezizomycotina</taxon>
        <taxon>Dothideomycetes</taxon>
        <taxon>Pleosporomycetidae</taxon>
        <taxon>Gloniales</taxon>
        <taxon>Gloniaceae</taxon>
        <taxon>Glonium</taxon>
    </lineage>
</organism>
<dbReference type="Proteomes" id="UP000250140">
    <property type="component" value="Unassembled WGS sequence"/>
</dbReference>
<dbReference type="PROSITE" id="PS51462">
    <property type="entry name" value="NUDIX"/>
    <property type="match status" value="1"/>
</dbReference>
<evidence type="ECO:0000259" key="2">
    <source>
        <dbReference type="PROSITE" id="PS51462"/>
    </source>
</evidence>
<gene>
    <name evidence="3" type="ORF">AOQ84DRAFT_293860</name>
</gene>
<dbReference type="InterPro" id="IPR020084">
    <property type="entry name" value="NUDIX_hydrolase_CS"/>
</dbReference>
<keyword evidence="4" id="KW-1185">Reference proteome</keyword>
<name>A0A8E2JSN6_9PEZI</name>